<protein>
    <submittedName>
        <fullName evidence="1">Uncharacterized protein</fullName>
    </submittedName>
</protein>
<proteinExistence type="predicted"/>
<dbReference type="EMBL" id="CP157940">
    <property type="protein sequence ID" value="XBS53085.1"/>
    <property type="molecule type" value="Genomic_DNA"/>
</dbReference>
<sequence>MKNLSRCRPIHQGAAVTAVSLFFLHPQFPLTALPTQRMYYNPNSDGLLGLMAVSRVVDGSYVAANGRMDEIR</sequence>
<evidence type="ECO:0000313" key="1">
    <source>
        <dbReference type="EMBL" id="XBS53085.1"/>
    </source>
</evidence>
<dbReference type="AlphaFoldDB" id="A0AAU7PLF7"/>
<organism evidence="1">
    <name type="scientific">Lacrimispora sp. BS-2</name>
    <dbReference type="NCBI Taxonomy" id="3151850"/>
    <lineage>
        <taxon>Bacteria</taxon>
        <taxon>Bacillati</taxon>
        <taxon>Bacillota</taxon>
        <taxon>Clostridia</taxon>
        <taxon>Lachnospirales</taxon>
        <taxon>Lachnospiraceae</taxon>
        <taxon>Lacrimispora</taxon>
    </lineage>
</organism>
<reference evidence="1" key="1">
    <citation type="submission" date="2024-06" db="EMBL/GenBank/DDBJ databases">
        <title>Lacrimispora cavernae sp. nov., a novel anaerobe isolated from bat guano pile inside a cave.</title>
        <authorList>
            <person name="Miller S.L."/>
            <person name="Lu N."/>
            <person name="King J."/>
            <person name="Sankaranarayanan K."/>
            <person name="Lawson P.A."/>
        </authorList>
    </citation>
    <scope>NUCLEOTIDE SEQUENCE</scope>
    <source>
        <strain evidence="1">BS-2</strain>
    </source>
</reference>
<gene>
    <name evidence="1" type="ORF">ABFV83_14800</name>
</gene>
<accession>A0AAU7PLF7</accession>
<name>A0AAU7PLF7_9FIRM</name>
<dbReference type="RefSeq" id="WP_349944886.1">
    <property type="nucleotide sequence ID" value="NZ_CP157940.1"/>
</dbReference>